<organism evidence="1 2">
    <name type="scientific">Pseudolycoriella hygida</name>
    <dbReference type="NCBI Taxonomy" id="35572"/>
    <lineage>
        <taxon>Eukaryota</taxon>
        <taxon>Metazoa</taxon>
        <taxon>Ecdysozoa</taxon>
        <taxon>Arthropoda</taxon>
        <taxon>Hexapoda</taxon>
        <taxon>Insecta</taxon>
        <taxon>Pterygota</taxon>
        <taxon>Neoptera</taxon>
        <taxon>Endopterygota</taxon>
        <taxon>Diptera</taxon>
        <taxon>Nematocera</taxon>
        <taxon>Sciaroidea</taxon>
        <taxon>Sciaridae</taxon>
        <taxon>Pseudolycoriella</taxon>
    </lineage>
</organism>
<proteinExistence type="predicted"/>
<accession>A0A9Q0N253</accession>
<sequence length="41" mass="4692">MLQTRAPEGLDVIRLNSDASDTRGTFKHMFLPEITKTYPIK</sequence>
<comment type="caution">
    <text evidence="1">The sequence shown here is derived from an EMBL/GenBank/DDBJ whole genome shotgun (WGS) entry which is preliminary data.</text>
</comment>
<reference evidence="1" key="1">
    <citation type="submission" date="2022-07" db="EMBL/GenBank/DDBJ databases">
        <authorList>
            <person name="Trinca V."/>
            <person name="Uliana J.V.C."/>
            <person name="Torres T.T."/>
            <person name="Ward R.J."/>
            <person name="Monesi N."/>
        </authorList>
    </citation>
    <scope>NUCLEOTIDE SEQUENCE</scope>
    <source>
        <strain evidence="1">HSMRA1968</strain>
        <tissue evidence="1">Whole embryos</tissue>
    </source>
</reference>
<protein>
    <submittedName>
        <fullName evidence="1">Uncharacterized protein</fullName>
    </submittedName>
</protein>
<dbReference type="Proteomes" id="UP001151699">
    <property type="component" value="Chromosome B"/>
</dbReference>
<dbReference type="EMBL" id="WJQU01000002">
    <property type="protein sequence ID" value="KAJ6642248.1"/>
    <property type="molecule type" value="Genomic_DNA"/>
</dbReference>
<keyword evidence="2" id="KW-1185">Reference proteome</keyword>
<gene>
    <name evidence="1" type="ORF">Bhyg_07195</name>
</gene>
<evidence type="ECO:0000313" key="1">
    <source>
        <dbReference type="EMBL" id="KAJ6642248.1"/>
    </source>
</evidence>
<dbReference type="AlphaFoldDB" id="A0A9Q0N253"/>
<evidence type="ECO:0000313" key="2">
    <source>
        <dbReference type="Proteomes" id="UP001151699"/>
    </source>
</evidence>
<name>A0A9Q0N253_9DIPT</name>